<dbReference type="Proteomes" id="UP000634136">
    <property type="component" value="Unassembled WGS sequence"/>
</dbReference>
<proteinExistence type="predicted"/>
<sequence length="32" mass="3767">MACRSDKDSVGEEDLIRSNVIKRFRNRSTRRA</sequence>
<dbReference type="AlphaFoldDB" id="A0A834SH11"/>
<comment type="caution">
    <text evidence="1">The sequence shown here is derived from an EMBL/GenBank/DDBJ whole genome shotgun (WGS) entry which is preliminary data.</text>
</comment>
<organism evidence="1 2">
    <name type="scientific">Senna tora</name>
    <dbReference type="NCBI Taxonomy" id="362788"/>
    <lineage>
        <taxon>Eukaryota</taxon>
        <taxon>Viridiplantae</taxon>
        <taxon>Streptophyta</taxon>
        <taxon>Embryophyta</taxon>
        <taxon>Tracheophyta</taxon>
        <taxon>Spermatophyta</taxon>
        <taxon>Magnoliopsida</taxon>
        <taxon>eudicotyledons</taxon>
        <taxon>Gunneridae</taxon>
        <taxon>Pentapetalae</taxon>
        <taxon>rosids</taxon>
        <taxon>fabids</taxon>
        <taxon>Fabales</taxon>
        <taxon>Fabaceae</taxon>
        <taxon>Caesalpinioideae</taxon>
        <taxon>Cassia clade</taxon>
        <taxon>Senna</taxon>
    </lineage>
</organism>
<accession>A0A834SH11</accession>
<protein>
    <submittedName>
        <fullName evidence="1">Uncharacterized protein</fullName>
    </submittedName>
</protein>
<reference evidence="1" key="1">
    <citation type="submission" date="2020-09" db="EMBL/GenBank/DDBJ databases">
        <title>Genome-Enabled Discovery of Anthraquinone Biosynthesis in Senna tora.</title>
        <authorList>
            <person name="Kang S.-H."/>
            <person name="Pandey R.P."/>
            <person name="Lee C.-M."/>
            <person name="Sim J.-S."/>
            <person name="Jeong J.-T."/>
            <person name="Choi B.-S."/>
            <person name="Jung M."/>
            <person name="Ginzburg D."/>
            <person name="Zhao K."/>
            <person name="Won S.Y."/>
            <person name="Oh T.-J."/>
            <person name="Yu Y."/>
            <person name="Kim N.-H."/>
            <person name="Lee O.R."/>
            <person name="Lee T.-H."/>
            <person name="Bashyal P."/>
            <person name="Kim T.-S."/>
            <person name="Lee W.-H."/>
            <person name="Kawkins C."/>
            <person name="Kim C.-K."/>
            <person name="Kim J.S."/>
            <person name="Ahn B.O."/>
            <person name="Rhee S.Y."/>
            <person name="Sohng J.K."/>
        </authorList>
    </citation>
    <scope>NUCLEOTIDE SEQUENCE</scope>
    <source>
        <tissue evidence="1">Leaf</tissue>
    </source>
</reference>
<keyword evidence="2" id="KW-1185">Reference proteome</keyword>
<name>A0A834SH11_9FABA</name>
<evidence type="ECO:0000313" key="1">
    <source>
        <dbReference type="EMBL" id="KAF7804310.1"/>
    </source>
</evidence>
<gene>
    <name evidence="1" type="ORF">G2W53_043421</name>
</gene>
<dbReference type="EMBL" id="JAAIUW010000013">
    <property type="protein sequence ID" value="KAF7804310.1"/>
    <property type="molecule type" value="Genomic_DNA"/>
</dbReference>
<evidence type="ECO:0000313" key="2">
    <source>
        <dbReference type="Proteomes" id="UP000634136"/>
    </source>
</evidence>